<dbReference type="SUPFAM" id="SSF56672">
    <property type="entry name" value="DNA/RNA polymerases"/>
    <property type="match status" value="1"/>
</dbReference>
<feature type="domain" description="Integrase catalytic" evidence="1">
    <location>
        <begin position="134"/>
        <end position="297"/>
    </location>
</feature>
<dbReference type="EMBL" id="BSXT01001352">
    <property type="protein sequence ID" value="GMF41585.1"/>
    <property type="molecule type" value="Genomic_DNA"/>
</dbReference>
<dbReference type="PANTHER" id="PTHR37984:SF5">
    <property type="entry name" value="PROTEIN NYNRIN-LIKE"/>
    <property type="match status" value="1"/>
</dbReference>
<name>A0A9W6XKX1_9STRA</name>
<proteinExistence type="predicted"/>
<dbReference type="Proteomes" id="UP001165121">
    <property type="component" value="Unassembled WGS sequence"/>
</dbReference>
<reference evidence="2" key="1">
    <citation type="submission" date="2023-04" db="EMBL/GenBank/DDBJ databases">
        <title>Phytophthora fragariaefolia NBRC 109709.</title>
        <authorList>
            <person name="Ichikawa N."/>
            <person name="Sato H."/>
            <person name="Tonouchi N."/>
        </authorList>
    </citation>
    <scope>NUCLEOTIDE SEQUENCE</scope>
    <source>
        <strain evidence="2">NBRC 109709</strain>
    </source>
</reference>
<dbReference type="OrthoDB" id="118872at2759"/>
<dbReference type="PROSITE" id="PS50994">
    <property type="entry name" value="INTEGRASE"/>
    <property type="match status" value="1"/>
</dbReference>
<accession>A0A9W6XKX1</accession>
<evidence type="ECO:0000313" key="2">
    <source>
        <dbReference type="EMBL" id="GMF41585.1"/>
    </source>
</evidence>
<dbReference type="InterPro" id="IPR043502">
    <property type="entry name" value="DNA/RNA_pol_sf"/>
</dbReference>
<sequence>MPTSSSTWPSLPCSSWRYCGVDASSRARYFVCATNWLHDSLPGYARVIAPLHDKLNSERNRIGRRNRNALSVATTWTPAEEAVFTSVVALVADSTLMSFPDPDAELFLFTDASANGDEGFVFPTPDDIIAAQQAALRELSRLQVDSEEVDGVVMISNRIWIPMVKDGLSHFCELFPCATPTAYIAAEALTLWYARYGMPDTLQFDQGTHFRNEMLKNLSARLKIELSFSPVYSPWLNGTVERLNKDVLQVFRALLMEYSLDQHEWSYLLPAVEANLNHTRVHSLADRSPVEVFTALPASSVLDAIVVPATGERCERMVELNDIGEQVDRLRSSLHAMHQEVADVKERQRLRDMAAHNGNPANFDVGDFVLWSRIDRRLPNHKLLGHWVGPFKVVAALPHSFEIEHLVTERKYEVHASRLKFYADSDLDTTTELLELV</sequence>
<dbReference type="GO" id="GO:0003676">
    <property type="term" value="F:nucleic acid binding"/>
    <property type="evidence" value="ECO:0007669"/>
    <property type="project" value="InterPro"/>
</dbReference>
<keyword evidence="3" id="KW-1185">Reference proteome</keyword>
<dbReference type="AlphaFoldDB" id="A0A9W6XKX1"/>
<dbReference type="SUPFAM" id="SSF53098">
    <property type="entry name" value="Ribonuclease H-like"/>
    <property type="match status" value="1"/>
</dbReference>
<dbReference type="Gene3D" id="3.30.420.10">
    <property type="entry name" value="Ribonuclease H-like superfamily/Ribonuclease H"/>
    <property type="match status" value="1"/>
</dbReference>
<dbReference type="GO" id="GO:0015074">
    <property type="term" value="P:DNA integration"/>
    <property type="evidence" value="ECO:0007669"/>
    <property type="project" value="InterPro"/>
</dbReference>
<dbReference type="PANTHER" id="PTHR37984">
    <property type="entry name" value="PROTEIN CBG26694"/>
    <property type="match status" value="1"/>
</dbReference>
<evidence type="ECO:0000313" key="3">
    <source>
        <dbReference type="Proteomes" id="UP001165121"/>
    </source>
</evidence>
<protein>
    <submittedName>
        <fullName evidence="2">Unnamed protein product</fullName>
    </submittedName>
</protein>
<gene>
    <name evidence="2" type="ORF">Pfra01_001324900</name>
</gene>
<organism evidence="2 3">
    <name type="scientific">Phytophthora fragariaefolia</name>
    <dbReference type="NCBI Taxonomy" id="1490495"/>
    <lineage>
        <taxon>Eukaryota</taxon>
        <taxon>Sar</taxon>
        <taxon>Stramenopiles</taxon>
        <taxon>Oomycota</taxon>
        <taxon>Peronosporomycetes</taxon>
        <taxon>Peronosporales</taxon>
        <taxon>Peronosporaceae</taxon>
        <taxon>Phytophthora</taxon>
    </lineage>
</organism>
<dbReference type="InterPro" id="IPR001584">
    <property type="entry name" value="Integrase_cat-core"/>
</dbReference>
<evidence type="ECO:0000259" key="1">
    <source>
        <dbReference type="PROSITE" id="PS50994"/>
    </source>
</evidence>
<dbReference type="InterPro" id="IPR012337">
    <property type="entry name" value="RNaseH-like_sf"/>
</dbReference>
<comment type="caution">
    <text evidence="2">The sequence shown here is derived from an EMBL/GenBank/DDBJ whole genome shotgun (WGS) entry which is preliminary data.</text>
</comment>
<dbReference type="InterPro" id="IPR050951">
    <property type="entry name" value="Retrovirus_Pol_polyprotein"/>
</dbReference>
<dbReference type="InterPro" id="IPR036397">
    <property type="entry name" value="RNaseH_sf"/>
</dbReference>